<evidence type="ECO:0000313" key="2">
    <source>
        <dbReference type="Proteomes" id="UP001642464"/>
    </source>
</evidence>
<evidence type="ECO:0008006" key="3">
    <source>
        <dbReference type="Google" id="ProtNLM"/>
    </source>
</evidence>
<reference evidence="1 2" key="1">
    <citation type="submission" date="2024-02" db="EMBL/GenBank/DDBJ databases">
        <authorList>
            <person name="Chen Y."/>
            <person name="Shah S."/>
            <person name="Dougan E. K."/>
            <person name="Thang M."/>
            <person name="Chan C."/>
        </authorList>
    </citation>
    <scope>NUCLEOTIDE SEQUENCE [LARGE SCALE GENOMIC DNA]</scope>
</reference>
<sequence>MLQVGVKAMLRLASSSLGPASLPTRMPLLKPFERMLLVMVASAENPKLNRTIGQTRYGSGSSPWPFPLAVYASRQVSLDGPAIVLCQMSCAAHFNLCIPLFATVSTRCH</sequence>
<organism evidence="1 2">
    <name type="scientific">Durusdinium trenchii</name>
    <dbReference type="NCBI Taxonomy" id="1381693"/>
    <lineage>
        <taxon>Eukaryota</taxon>
        <taxon>Sar</taxon>
        <taxon>Alveolata</taxon>
        <taxon>Dinophyceae</taxon>
        <taxon>Suessiales</taxon>
        <taxon>Symbiodiniaceae</taxon>
        <taxon>Durusdinium</taxon>
    </lineage>
</organism>
<comment type="caution">
    <text evidence="1">The sequence shown here is derived from an EMBL/GenBank/DDBJ whole genome shotgun (WGS) entry which is preliminary data.</text>
</comment>
<evidence type="ECO:0000313" key="1">
    <source>
        <dbReference type="EMBL" id="CAK9050168.1"/>
    </source>
</evidence>
<dbReference type="EMBL" id="CAXAMM010021558">
    <property type="protein sequence ID" value="CAK9050168.1"/>
    <property type="molecule type" value="Genomic_DNA"/>
</dbReference>
<accession>A0ABP0MG48</accession>
<proteinExistence type="predicted"/>
<name>A0ABP0MG48_9DINO</name>
<protein>
    <recommendedName>
        <fullName evidence="3">Secreted protein</fullName>
    </recommendedName>
</protein>
<keyword evidence="2" id="KW-1185">Reference proteome</keyword>
<gene>
    <name evidence="1" type="ORF">SCF082_LOCUS27709</name>
</gene>
<dbReference type="Proteomes" id="UP001642464">
    <property type="component" value="Unassembled WGS sequence"/>
</dbReference>